<gene>
    <name evidence="7" type="ORF">A2G96_09385</name>
</gene>
<dbReference type="GO" id="GO:0005886">
    <property type="term" value="C:plasma membrane"/>
    <property type="evidence" value="ECO:0007669"/>
    <property type="project" value="UniProtKB-SubCell"/>
</dbReference>
<comment type="subcellular location">
    <subcellularLocation>
        <location evidence="1">Cell membrane</location>
        <topology evidence="1">Multi-pass membrane protein</topology>
    </subcellularLocation>
</comment>
<evidence type="ECO:0000256" key="3">
    <source>
        <dbReference type="ARBA" id="ARBA00022475"/>
    </source>
</evidence>
<dbReference type="PANTHER" id="PTHR37937">
    <property type="entry name" value="CONJUGATIVE TRANSFER: DNA TRANSPORT"/>
    <property type="match status" value="1"/>
</dbReference>
<evidence type="ECO:0000256" key="4">
    <source>
        <dbReference type="ARBA" id="ARBA00022692"/>
    </source>
</evidence>
<comment type="similarity">
    <text evidence="2">Belongs to the VirD4/TraG family.</text>
</comment>
<dbReference type="InterPro" id="IPR051539">
    <property type="entry name" value="T4SS-coupling_protein"/>
</dbReference>
<dbReference type="Gene3D" id="3.40.50.300">
    <property type="entry name" value="P-loop containing nucleotide triphosphate hydrolases"/>
    <property type="match status" value="1"/>
</dbReference>
<accession>A0A142JIM3</accession>
<sequence length="393" mass="43135">MIDTSMKPVVVVGPARSGKGTSVLVPSLLTWRQSAVVLDVNGELGTITENWRRTEAHNQIRRVDFAGESSPDTYNFLDAIRRDTSHELADIEALAASLLPVGDKDGELVGHARALLTLCIIAKRPDGSAGLSDVFELLRRHDGPYATAFSYREVALGTELCQAAESLSYEFLKLPYDEAITALGMVAAALCPFAQPEIAKNTKRSSFKITELRGHGTPVTLYLTVKHWEIGLLQPLINAFLSQVARYTVQAEAQSRASRLLLLLDACGSLGHLDFMEEPLARLSERGVKPLIAVQNISANSTECLAWKQGEIRVVLPLNRPTTAEIIANEIRARVDHGSTETEPRPVTPEELLRMRRHDAVILGLAKSPIRAGLRGFYEDPKFRARTSMATAH</sequence>
<reference evidence="7 8" key="1">
    <citation type="submission" date="2016-03" db="EMBL/GenBank/DDBJ databases">
        <title>Complete genome sequence of a novel chlorpyrifos degrading bacterium, Cupriavidus nantongensis sp. X1.</title>
        <authorList>
            <person name="Fang L."/>
        </authorList>
    </citation>
    <scope>NUCLEOTIDE SEQUENCE [LARGE SCALE GENOMIC DNA]</scope>
    <source>
        <strain evidence="7 8">X1</strain>
    </source>
</reference>
<dbReference type="KEGG" id="cnan:A2G96_09385"/>
<dbReference type="EMBL" id="CP014844">
    <property type="protein sequence ID" value="AMR77935.1"/>
    <property type="molecule type" value="Genomic_DNA"/>
</dbReference>
<evidence type="ECO:0000313" key="8">
    <source>
        <dbReference type="Proteomes" id="UP000075238"/>
    </source>
</evidence>
<keyword evidence="3" id="KW-1003">Cell membrane</keyword>
<evidence type="ECO:0000256" key="5">
    <source>
        <dbReference type="ARBA" id="ARBA00022989"/>
    </source>
</evidence>
<evidence type="ECO:0008006" key="9">
    <source>
        <dbReference type="Google" id="ProtNLM"/>
    </source>
</evidence>
<organism evidence="7 8">
    <name type="scientific">Cupriavidus nantongensis</name>
    <dbReference type="NCBI Taxonomy" id="1796606"/>
    <lineage>
        <taxon>Bacteria</taxon>
        <taxon>Pseudomonadati</taxon>
        <taxon>Pseudomonadota</taxon>
        <taxon>Betaproteobacteria</taxon>
        <taxon>Burkholderiales</taxon>
        <taxon>Burkholderiaceae</taxon>
        <taxon>Cupriavidus</taxon>
    </lineage>
</organism>
<evidence type="ECO:0000256" key="6">
    <source>
        <dbReference type="ARBA" id="ARBA00023136"/>
    </source>
</evidence>
<dbReference type="AlphaFoldDB" id="A0A142JIM3"/>
<dbReference type="SUPFAM" id="SSF52540">
    <property type="entry name" value="P-loop containing nucleoside triphosphate hydrolases"/>
    <property type="match status" value="1"/>
</dbReference>
<keyword evidence="6" id="KW-0472">Membrane</keyword>
<proteinExistence type="inferred from homology"/>
<evidence type="ECO:0000256" key="1">
    <source>
        <dbReference type="ARBA" id="ARBA00004651"/>
    </source>
</evidence>
<dbReference type="Pfam" id="PF02534">
    <property type="entry name" value="T4SS-DNA_transf"/>
    <property type="match status" value="1"/>
</dbReference>
<keyword evidence="4" id="KW-0812">Transmembrane</keyword>
<keyword evidence="8" id="KW-1185">Reference proteome</keyword>
<dbReference type="STRING" id="1796606.A2G96_09385"/>
<dbReference type="InterPro" id="IPR027417">
    <property type="entry name" value="P-loop_NTPase"/>
</dbReference>
<protein>
    <recommendedName>
        <fullName evidence="9">Conjugal transfer protein TraG</fullName>
    </recommendedName>
</protein>
<keyword evidence="5" id="KW-1133">Transmembrane helix</keyword>
<dbReference type="Proteomes" id="UP000075238">
    <property type="component" value="Chromosome 1"/>
</dbReference>
<evidence type="ECO:0000313" key="7">
    <source>
        <dbReference type="EMBL" id="AMR77935.1"/>
    </source>
</evidence>
<evidence type="ECO:0000256" key="2">
    <source>
        <dbReference type="ARBA" id="ARBA00008806"/>
    </source>
</evidence>
<dbReference type="PANTHER" id="PTHR37937:SF1">
    <property type="entry name" value="CONJUGATIVE TRANSFER: DNA TRANSPORT"/>
    <property type="match status" value="1"/>
</dbReference>
<name>A0A142JIM3_9BURK</name>
<dbReference type="InterPro" id="IPR003688">
    <property type="entry name" value="TraG/VirD4"/>
</dbReference>